<dbReference type="SUPFAM" id="SSF52540">
    <property type="entry name" value="P-loop containing nucleoside triphosphate hydrolases"/>
    <property type="match status" value="1"/>
</dbReference>
<gene>
    <name evidence="5" type="ORF">ACFOFO_26415</name>
</gene>
<comment type="similarity">
    <text evidence="1">Belongs to the GSP E family.</text>
</comment>
<dbReference type="InterPro" id="IPR001482">
    <property type="entry name" value="T2SS/T4SS_dom"/>
</dbReference>
<comment type="caution">
    <text evidence="5">The sequence shown here is derived from an EMBL/GenBank/DDBJ whole genome shotgun (WGS) entry which is preliminary data.</text>
</comment>
<reference evidence="6" key="1">
    <citation type="journal article" date="2019" name="Int. J. Syst. Evol. Microbiol.">
        <title>The Global Catalogue of Microorganisms (GCM) 10K type strain sequencing project: providing services to taxonomists for standard genome sequencing and annotation.</title>
        <authorList>
            <consortium name="The Broad Institute Genomics Platform"/>
            <consortium name="The Broad Institute Genome Sequencing Center for Infectious Disease"/>
            <person name="Wu L."/>
            <person name="Ma J."/>
        </authorList>
    </citation>
    <scope>NUCLEOTIDE SEQUENCE [LARGE SCALE GENOMIC DNA]</scope>
    <source>
        <strain evidence="6">KCTC 42986</strain>
    </source>
</reference>
<evidence type="ECO:0000313" key="6">
    <source>
        <dbReference type="Proteomes" id="UP001595530"/>
    </source>
</evidence>
<evidence type="ECO:0000313" key="5">
    <source>
        <dbReference type="EMBL" id="MFC3111432.1"/>
    </source>
</evidence>
<keyword evidence="2" id="KW-0547">Nucleotide-binding</keyword>
<keyword evidence="6" id="KW-1185">Reference proteome</keyword>
<dbReference type="PROSITE" id="PS00662">
    <property type="entry name" value="T2SP_E"/>
    <property type="match status" value="1"/>
</dbReference>
<feature type="domain" description="Bacterial type II secretion system protein E" evidence="4">
    <location>
        <begin position="307"/>
        <end position="321"/>
    </location>
</feature>
<evidence type="ECO:0000256" key="1">
    <source>
        <dbReference type="ARBA" id="ARBA00006611"/>
    </source>
</evidence>
<name>A0ABV7FCG5_9BURK</name>
<proteinExistence type="inferred from homology"/>
<dbReference type="Gene3D" id="3.40.50.300">
    <property type="entry name" value="P-loop containing nucleotide triphosphate hydrolases"/>
    <property type="match status" value="1"/>
</dbReference>
<evidence type="ECO:0000259" key="4">
    <source>
        <dbReference type="PROSITE" id="PS00662"/>
    </source>
</evidence>
<keyword evidence="3" id="KW-0067">ATP-binding</keyword>
<dbReference type="RefSeq" id="WP_390333543.1">
    <property type="nucleotide sequence ID" value="NZ_JBHRTP010000125.1"/>
</dbReference>
<dbReference type="PANTHER" id="PTHR30258">
    <property type="entry name" value="TYPE II SECRETION SYSTEM PROTEIN GSPE-RELATED"/>
    <property type="match status" value="1"/>
</dbReference>
<dbReference type="PANTHER" id="PTHR30258:SF2">
    <property type="entry name" value="COMG OPERON PROTEIN 1"/>
    <property type="match status" value="1"/>
</dbReference>
<dbReference type="EMBL" id="JBHRTP010000125">
    <property type="protein sequence ID" value="MFC3111432.1"/>
    <property type="molecule type" value="Genomic_DNA"/>
</dbReference>
<organism evidence="5 6">
    <name type="scientific">Undibacterium arcticum</name>
    <dbReference type="NCBI Taxonomy" id="1762892"/>
    <lineage>
        <taxon>Bacteria</taxon>
        <taxon>Pseudomonadati</taxon>
        <taxon>Pseudomonadota</taxon>
        <taxon>Betaproteobacteria</taxon>
        <taxon>Burkholderiales</taxon>
        <taxon>Oxalobacteraceae</taxon>
        <taxon>Undibacterium</taxon>
    </lineage>
</organism>
<sequence length="505" mass="55870">MGANDLVLEAQVISNSGPIQVPIADREKVCLTADGILYVAQSYKQDMSVMSYIELLKHMDVEYRMVVVSVEQIQKLYAGAQSKTVQNDSSFRQKQIAALIGEAVKEGASDLHFRNGEKSTAVLMRVDGYLEPLHSYNSEDGEALCATMYGSMTDVADTQYKKGTSQDGRIKREFLKSMGLYSARIATRPTNYSNLVVLRLLYNAGMKKSLLELGYDNDRQIPLIRRMTKRTTGINIFSGPTGSGKSTSLDALLSEMMKQMGSKIHLLTIEDPPEYHIDGAVQTPLICDRDDPEAVGREWTRSISSSMRLDPDVMMIGEMRDKDSAATAFRAAMTGHGVWTTLHANTALQVLDRLVDIGVAPTFVTDASLVTGLINQSLAALNCPDCKRPYLKHKHDVEPDLQQRIEKHCVPANVFLRGVDRGCKSCKGRGIKGRTVLAEVCIPNQKIMNEYRRGGGTKARALWVKEFNGMTKNAHLIYKINQGLIDPAVGEEKVCPLDEDEITLA</sequence>
<evidence type="ECO:0000256" key="3">
    <source>
        <dbReference type="ARBA" id="ARBA00022840"/>
    </source>
</evidence>
<dbReference type="Gene3D" id="3.30.450.90">
    <property type="match status" value="1"/>
</dbReference>
<dbReference type="Pfam" id="PF00437">
    <property type="entry name" value="T2SSE"/>
    <property type="match status" value="1"/>
</dbReference>
<evidence type="ECO:0000256" key="2">
    <source>
        <dbReference type="ARBA" id="ARBA00022741"/>
    </source>
</evidence>
<dbReference type="Proteomes" id="UP001595530">
    <property type="component" value="Unassembled WGS sequence"/>
</dbReference>
<dbReference type="CDD" id="cd01129">
    <property type="entry name" value="PulE-GspE-like"/>
    <property type="match status" value="1"/>
</dbReference>
<accession>A0ABV7FCG5</accession>
<protein>
    <submittedName>
        <fullName evidence="5">GspE/PulE family protein</fullName>
    </submittedName>
</protein>
<dbReference type="InterPro" id="IPR027417">
    <property type="entry name" value="P-loop_NTPase"/>
</dbReference>